<dbReference type="InterPro" id="IPR001647">
    <property type="entry name" value="HTH_TetR"/>
</dbReference>
<dbReference type="KEGG" id="woc:BA177_05715"/>
<dbReference type="InterPro" id="IPR036271">
    <property type="entry name" value="Tet_transcr_reg_TetR-rel_C_sf"/>
</dbReference>
<dbReference type="SUPFAM" id="SSF46689">
    <property type="entry name" value="Homeodomain-like"/>
    <property type="match status" value="1"/>
</dbReference>
<dbReference type="Proteomes" id="UP000092695">
    <property type="component" value="Chromosome"/>
</dbReference>
<dbReference type="AlphaFoldDB" id="A0A193LE16"/>
<organism evidence="4 5">
    <name type="scientific">Woeseia oceani</name>
    <dbReference type="NCBI Taxonomy" id="1548547"/>
    <lineage>
        <taxon>Bacteria</taxon>
        <taxon>Pseudomonadati</taxon>
        <taxon>Pseudomonadota</taxon>
        <taxon>Gammaproteobacteria</taxon>
        <taxon>Woeseiales</taxon>
        <taxon>Woeseiaceae</taxon>
        <taxon>Woeseia</taxon>
    </lineage>
</organism>
<dbReference type="InterPro" id="IPR009057">
    <property type="entry name" value="Homeodomain-like_sf"/>
</dbReference>
<evidence type="ECO:0000259" key="3">
    <source>
        <dbReference type="PROSITE" id="PS50977"/>
    </source>
</evidence>
<dbReference type="OrthoDB" id="5293556at2"/>
<feature type="DNA-binding region" description="H-T-H motif" evidence="2">
    <location>
        <begin position="44"/>
        <end position="63"/>
    </location>
</feature>
<dbReference type="PROSITE" id="PS01081">
    <property type="entry name" value="HTH_TETR_1"/>
    <property type="match status" value="1"/>
</dbReference>
<dbReference type="PANTHER" id="PTHR30055:SF226">
    <property type="entry name" value="HTH-TYPE TRANSCRIPTIONAL REGULATOR PKSA"/>
    <property type="match status" value="1"/>
</dbReference>
<dbReference type="Pfam" id="PF00440">
    <property type="entry name" value="TetR_N"/>
    <property type="match status" value="1"/>
</dbReference>
<keyword evidence="5" id="KW-1185">Reference proteome</keyword>
<dbReference type="InterPro" id="IPR050109">
    <property type="entry name" value="HTH-type_TetR-like_transc_reg"/>
</dbReference>
<sequence>MSTQNDKAQPKRPRRQQQRSILTKQKLLDAALQAFAENGFKGTSTRDIAERAGVHHPLITYHFKNKEELWRAAADRVFAGFMQVLENAQSQAAAEPPRERMAMLIRAYVHYAADHPTLHKVLFQESSHSNPRLDWLIDTYMRPLFEVAATDLKKLQEQGLAPAGNPALLFNMIRVSAGAVLALNVELKESSGVDLDDPRNVDMLADMIVNIFLPTGNPRTA</sequence>
<dbReference type="PRINTS" id="PR00455">
    <property type="entry name" value="HTHTETR"/>
</dbReference>
<evidence type="ECO:0000256" key="2">
    <source>
        <dbReference type="PROSITE-ProRule" id="PRU00335"/>
    </source>
</evidence>
<evidence type="ECO:0000313" key="5">
    <source>
        <dbReference type="Proteomes" id="UP000092695"/>
    </source>
</evidence>
<dbReference type="GO" id="GO:0003700">
    <property type="term" value="F:DNA-binding transcription factor activity"/>
    <property type="evidence" value="ECO:0007669"/>
    <property type="project" value="TreeGrafter"/>
</dbReference>
<evidence type="ECO:0000256" key="1">
    <source>
        <dbReference type="ARBA" id="ARBA00023125"/>
    </source>
</evidence>
<feature type="domain" description="HTH tetR-type" evidence="3">
    <location>
        <begin position="21"/>
        <end position="81"/>
    </location>
</feature>
<reference evidence="4 5" key="1">
    <citation type="submission" date="2016-06" db="EMBL/GenBank/DDBJ databases">
        <title>Complete genome sequence of a deep-branching marine Gamma Proteobacterium Woeseia oceani type strain XK5.</title>
        <authorList>
            <person name="Mu D."/>
            <person name="Du Z."/>
        </authorList>
    </citation>
    <scope>NUCLEOTIDE SEQUENCE [LARGE SCALE GENOMIC DNA]</scope>
    <source>
        <strain evidence="4 5">XK5</strain>
    </source>
</reference>
<keyword evidence="1 2" id="KW-0238">DNA-binding</keyword>
<dbReference type="Gene3D" id="1.10.357.10">
    <property type="entry name" value="Tetracycline Repressor, domain 2"/>
    <property type="match status" value="1"/>
</dbReference>
<protein>
    <recommendedName>
        <fullName evidence="3">HTH tetR-type domain-containing protein</fullName>
    </recommendedName>
</protein>
<dbReference type="InterPro" id="IPR023772">
    <property type="entry name" value="DNA-bd_HTH_TetR-type_CS"/>
</dbReference>
<dbReference type="SUPFAM" id="SSF48498">
    <property type="entry name" value="Tetracyclin repressor-like, C-terminal domain"/>
    <property type="match status" value="1"/>
</dbReference>
<dbReference type="PROSITE" id="PS50977">
    <property type="entry name" value="HTH_TETR_2"/>
    <property type="match status" value="1"/>
</dbReference>
<dbReference type="EMBL" id="CP016268">
    <property type="protein sequence ID" value="ANO50770.1"/>
    <property type="molecule type" value="Genomic_DNA"/>
</dbReference>
<name>A0A193LE16_9GAMM</name>
<dbReference type="PANTHER" id="PTHR30055">
    <property type="entry name" value="HTH-TYPE TRANSCRIPTIONAL REGULATOR RUTR"/>
    <property type="match status" value="1"/>
</dbReference>
<proteinExistence type="predicted"/>
<evidence type="ECO:0000313" key="4">
    <source>
        <dbReference type="EMBL" id="ANO50770.1"/>
    </source>
</evidence>
<gene>
    <name evidence="4" type="ORF">BA177_05715</name>
</gene>
<dbReference type="GO" id="GO:0000976">
    <property type="term" value="F:transcription cis-regulatory region binding"/>
    <property type="evidence" value="ECO:0007669"/>
    <property type="project" value="TreeGrafter"/>
</dbReference>
<dbReference type="RefSeq" id="WP_068614032.1">
    <property type="nucleotide sequence ID" value="NZ_CP016268.1"/>
</dbReference>
<accession>A0A193LE16</accession>